<feature type="region of interest" description="Disordered" evidence="5">
    <location>
        <begin position="1820"/>
        <end position="1849"/>
    </location>
</feature>
<feature type="domain" description="Calponin-homology (CH)" evidence="6">
    <location>
        <begin position="709"/>
        <end position="862"/>
    </location>
</feature>
<dbReference type="GO" id="GO:0000278">
    <property type="term" value="P:mitotic cell cycle"/>
    <property type="evidence" value="ECO:0007669"/>
    <property type="project" value="TreeGrafter"/>
</dbReference>
<dbReference type="Proteomes" id="UP000747399">
    <property type="component" value="Unassembled WGS sequence"/>
</dbReference>
<dbReference type="GO" id="GO:0000922">
    <property type="term" value="C:spindle pole"/>
    <property type="evidence" value="ECO:0007669"/>
    <property type="project" value="TreeGrafter"/>
</dbReference>
<dbReference type="GO" id="GO:0051295">
    <property type="term" value="P:establishment of meiotic spindle localization"/>
    <property type="evidence" value="ECO:0007669"/>
    <property type="project" value="TreeGrafter"/>
</dbReference>
<dbReference type="Gene3D" id="1.10.418.10">
    <property type="entry name" value="Calponin-like domain"/>
    <property type="match status" value="2"/>
</dbReference>
<dbReference type="PANTHER" id="PTHR22706">
    <property type="entry name" value="ASSEMBLY FACTOR FOR SPINDLE MICROTUBULES"/>
    <property type="match status" value="1"/>
</dbReference>
<evidence type="ECO:0000256" key="3">
    <source>
        <dbReference type="ARBA" id="ARBA00022737"/>
    </source>
</evidence>
<dbReference type="InterPro" id="IPR011989">
    <property type="entry name" value="ARM-like"/>
</dbReference>
<sequence length="1849" mass="208826">MDGQRTNCYVDQGLTRSYGDNPVTLRLIAYGGERPMVAFGTVPPGSIKDAVLQLLNETDLDRVLVLEKLPSGISLVEENGLDPTLETFSVPRRSSRVLRVSWSPDGAAALNDSLRWRMAEGLRRVRLEVRLQGTVAPELPASARSNRAAGTTTAKAADPRGLGKHTSTSAVTLKAPPKTLSLARPTLVAATSGTVPLHTPRENLQRRAAPMDPLAVNAPAMATSKPSSTPSLASPQPGLVSSAWQAANTPPRVCSTAEQSRVLDLRRVGCTENKRERALISWMNSEVATLGTEASDVGSRAVEGHVVRRLMGEVTGKAYVYFKRNETFAVMASKIESKIAAKQLTIRDAEHTLSDVRMRQQALDVLTSYHPFWLAVGLQTILGRALVFSQGNMLSLMRPGAEVPAFIRAHILEHFLADQELASQFRQAALKHDYWETLGARVLGRVLLMVLLLDRMVQRHDLPAGTPSLFRQDAKIKSSEQVVQEFLQPRLAGAGDVRHSLRMMAYHTEYVQHARDEADFRVHKPMDLRDGTRLAKLLDNLRRQDGNNLKPMTSQCSDSAISHDISRFGGVPPAACSSRTQASDAELLPSMAFPQNTGKPMDESQMRNNCLRLVRFLQQQGVGLQGLAAGASACLRDSGPDGIAKYIAEGLLRVDQKITLGVLWQLAAHYKLRRHVDVRSLEREVARLRRATGQTVAEDGATSTSYFNDPITQTLLQWMRAACAPYGVSVDDFSWSLSDGRVLCYLVHTYMPELLPQSSITSPELPSSVDEMACMTGGAEYVKLETLKAKGWTAVYEMGGAIHDDSLAAVCKRSVDANFAAIHTAGEALGVPAMLSAEDYLNDGPDELAAILYVALLAEALLRLTSERRAAYVIMEFLRRRLSWRPDYMSASLGRFKADMQRSEAASTIQSFWRMRCQRCRYLTVRWAAQMLQAFVRRWVERQRLQKQMHAIVLLQAGWRRHAVRSRLWRQQRSATMIQAAWRGFTVRQALARMLHAALVIQRHVRTYLASNRCLHRRLVVAQANAAVKIQAAWRGYAVHRYFQQLRAAAVAIQAFVRMRQALTRYHFMWRAAVTIQASWRMRQEQQSLLRYRTAAICLQRLWRRHMAHQYFMAARSKVLCIQACVRGFLARREASVRLQGVVQIQAAWRAQQGRSLAKRRMLELEKSTQNRAAMVLQAAVRGHLLRRQMIEYARAAVIIQACWRMAFTRRRHEAMRVATVKIQAAVRSWFVQRRLREQHRAAATVQRFWRSYLELNAIRAARTAAVVMQTAWRARQERSRFLTVCRAAVHMQQNWRLRCQARAAMTLQTYWRMVVARRRFIQNRAIIIMLQTRYRCLMAVQQLEGTKTAAKVIQQSWRCASARRKVARRVEAYYMDRLRREEERLLEIARHYMLSTAAAKRIQAWWRGLLVRKAFLPIWNRHKELARQRRATVVIQSAWRAYSTRTKYRRVLHAVRIIASVLVPIFRARRELALLRSVHHARMRAAITIQKGVRRWLARRHFLQAVAAAIKIQAAWRGHMVRARNTRPRLQDLRRRLEQAADEARGAPQRQLGHRTREALDVLHRPNKNLSQVLAALEIMEVSTRYSRECCKLITQSGGVTALLRFVKSCNRSKPYGDMLNRTLAVLHNVCRYQELIPEVYYAEDCLTVLSELAQYYRDAEEVFIPTVMLLQRLTVTCDLAANIPSAILRHWEGIHQVLFRKADIERKYLERLEGQKGSDVSARESARKLVIVQQQILALEVLIGRACEFLKDGGATASDLATDQDKDDTLRRVGPGRVGPAVAAVSTQGALPMPGFKNTLVKNVVQRLANAGTGVSTVRGGAQSGAGGCSPVHSSKFSRPFSRRTEP</sequence>
<dbReference type="EMBL" id="BNCO01000101">
    <property type="protein sequence ID" value="GIL67632.1"/>
    <property type="molecule type" value="Genomic_DNA"/>
</dbReference>
<dbReference type="SMART" id="SM00015">
    <property type="entry name" value="IQ"/>
    <property type="match status" value="23"/>
</dbReference>
<evidence type="ECO:0000256" key="5">
    <source>
        <dbReference type="SAM" id="MobiDB-lite"/>
    </source>
</evidence>
<name>A0A8J4FB75_9CHLO</name>
<feature type="compositionally biased region" description="Polar residues" evidence="5">
    <location>
        <begin position="143"/>
        <end position="154"/>
    </location>
</feature>
<dbReference type="Pfam" id="PF00612">
    <property type="entry name" value="IQ"/>
    <property type="match status" value="14"/>
</dbReference>
<comment type="caution">
    <text evidence="7">The sequence shown here is derived from an EMBL/GenBank/DDBJ whole genome shotgun (WGS) entry which is preliminary data.</text>
</comment>
<feature type="region of interest" description="Disordered" evidence="5">
    <location>
        <begin position="138"/>
        <end position="177"/>
    </location>
</feature>
<dbReference type="PROSITE" id="PS50096">
    <property type="entry name" value="IQ"/>
    <property type="match status" value="14"/>
</dbReference>
<gene>
    <name evidence="7" type="ORF">Vafri_20977</name>
</gene>
<dbReference type="InterPro" id="IPR027417">
    <property type="entry name" value="P-loop_NTPase"/>
</dbReference>
<evidence type="ECO:0000313" key="7">
    <source>
        <dbReference type="EMBL" id="GIL67632.1"/>
    </source>
</evidence>
<organism evidence="7 8">
    <name type="scientific">Volvox africanus</name>
    <dbReference type="NCBI Taxonomy" id="51714"/>
    <lineage>
        <taxon>Eukaryota</taxon>
        <taxon>Viridiplantae</taxon>
        <taxon>Chlorophyta</taxon>
        <taxon>core chlorophytes</taxon>
        <taxon>Chlorophyceae</taxon>
        <taxon>CS clade</taxon>
        <taxon>Chlamydomonadales</taxon>
        <taxon>Volvocaceae</taxon>
        <taxon>Volvox</taxon>
    </lineage>
</organism>
<keyword evidence="2" id="KW-0963">Cytoplasm</keyword>
<dbReference type="InterPro" id="IPR001715">
    <property type="entry name" value="CH_dom"/>
</dbReference>
<evidence type="ECO:0000256" key="1">
    <source>
        <dbReference type="ARBA" id="ARBA00004496"/>
    </source>
</evidence>
<dbReference type="Gene3D" id="1.25.10.10">
    <property type="entry name" value="Leucine-rich Repeat Variant"/>
    <property type="match status" value="1"/>
</dbReference>
<dbReference type="InterPro" id="IPR036872">
    <property type="entry name" value="CH_dom_sf"/>
</dbReference>
<dbReference type="InterPro" id="IPR051185">
    <property type="entry name" value="ASPM"/>
</dbReference>
<dbReference type="SMART" id="SM00033">
    <property type="entry name" value="CH"/>
    <property type="match status" value="1"/>
</dbReference>
<dbReference type="InterPro" id="IPR000048">
    <property type="entry name" value="IQ_motif_EF-hand-BS"/>
</dbReference>
<dbReference type="PROSITE" id="PS50021">
    <property type="entry name" value="CH"/>
    <property type="match status" value="1"/>
</dbReference>
<dbReference type="GO" id="GO:0005516">
    <property type="term" value="F:calmodulin binding"/>
    <property type="evidence" value="ECO:0007669"/>
    <property type="project" value="TreeGrafter"/>
</dbReference>
<dbReference type="SUPFAM" id="SSF47576">
    <property type="entry name" value="Calponin-homology domain, CH-domain"/>
    <property type="match status" value="1"/>
</dbReference>
<evidence type="ECO:0000259" key="6">
    <source>
        <dbReference type="PROSITE" id="PS50021"/>
    </source>
</evidence>
<dbReference type="SUPFAM" id="SSF52540">
    <property type="entry name" value="P-loop containing nucleoside triphosphate hydrolases"/>
    <property type="match status" value="3"/>
</dbReference>
<reference evidence="7" key="1">
    <citation type="journal article" date="2021" name="Proc. Natl. Acad. Sci. U.S.A.">
        <title>Three genomes in the algal genus Volvox reveal the fate of a haploid sex-determining region after a transition to homothallism.</title>
        <authorList>
            <person name="Yamamoto K."/>
            <person name="Hamaji T."/>
            <person name="Kawai-Toyooka H."/>
            <person name="Matsuzaki R."/>
            <person name="Takahashi F."/>
            <person name="Nishimura Y."/>
            <person name="Kawachi M."/>
            <person name="Noguchi H."/>
            <person name="Minakuchi Y."/>
            <person name="Umen J.G."/>
            <person name="Toyoda A."/>
            <person name="Nozaki H."/>
        </authorList>
    </citation>
    <scope>NUCLEOTIDE SEQUENCE</scope>
    <source>
        <strain evidence="7">NIES-3780</strain>
    </source>
</reference>
<keyword evidence="3" id="KW-0677">Repeat</keyword>
<evidence type="ECO:0000256" key="2">
    <source>
        <dbReference type="ARBA" id="ARBA00022490"/>
    </source>
</evidence>
<evidence type="ECO:0000256" key="4">
    <source>
        <dbReference type="ARBA" id="ARBA00022860"/>
    </source>
</evidence>
<keyword evidence="8" id="KW-1185">Reference proteome</keyword>
<dbReference type="Pfam" id="PF00307">
    <property type="entry name" value="CH"/>
    <property type="match status" value="1"/>
</dbReference>
<dbReference type="CDD" id="cd23767">
    <property type="entry name" value="IQCD"/>
    <property type="match status" value="2"/>
</dbReference>
<protein>
    <recommendedName>
        <fullName evidence="6">Calponin-homology (CH) domain-containing protein</fullName>
    </recommendedName>
</protein>
<accession>A0A8J4FB75</accession>
<dbReference type="Gene3D" id="1.20.5.190">
    <property type="match status" value="9"/>
</dbReference>
<dbReference type="PANTHER" id="PTHR22706:SF1">
    <property type="entry name" value="ASSEMBLY FACTOR FOR SPINDLE MICROTUBULES"/>
    <property type="match status" value="1"/>
</dbReference>
<proteinExistence type="predicted"/>
<evidence type="ECO:0000313" key="8">
    <source>
        <dbReference type="Proteomes" id="UP000747399"/>
    </source>
</evidence>
<dbReference type="GO" id="GO:0007051">
    <property type="term" value="P:spindle organization"/>
    <property type="evidence" value="ECO:0007669"/>
    <property type="project" value="TreeGrafter"/>
</dbReference>
<keyword evidence="4" id="KW-0112">Calmodulin-binding</keyword>
<comment type="subcellular location">
    <subcellularLocation>
        <location evidence="1">Cytoplasm</location>
    </subcellularLocation>
</comment>